<dbReference type="SUPFAM" id="SSF52540">
    <property type="entry name" value="P-loop containing nucleoside triphosphate hydrolases"/>
    <property type="match status" value="1"/>
</dbReference>
<evidence type="ECO:0000259" key="3">
    <source>
        <dbReference type="PROSITE" id="PS50880"/>
    </source>
</evidence>
<keyword evidence="1" id="KW-0378">Hydrolase</keyword>
<comment type="cofactor">
    <cofactor evidence="1">
        <name>Mg(2+)</name>
        <dbReference type="ChEBI" id="CHEBI:18420"/>
    </cofactor>
    <text evidence="1">Binds 2 Mg(2+), one of which is catalytic.</text>
</comment>
<dbReference type="Gene3D" id="3.40.1360.10">
    <property type="match status" value="1"/>
</dbReference>
<comment type="domain">
    <text evidence="1">The N-terminus zinc finger domain is essential for delivering the primed DNA template to the DNA polymerase. The central core domain contains the primase activity. The C-terminus region is responsible for the helicase activity and binds 1 Mg(2+)-dTTP.</text>
</comment>
<evidence type="ECO:0000313" key="6">
    <source>
        <dbReference type="Proteomes" id="UP000827528"/>
    </source>
</evidence>
<dbReference type="EC" id="3.6.4.12" evidence="1"/>
<feature type="domain" description="SF4 helicase" evidence="4">
    <location>
        <begin position="281"/>
        <end position="548"/>
    </location>
</feature>
<comment type="catalytic activity">
    <reaction evidence="1">
        <text>ATP + H2O = ADP + phosphate + H(+)</text>
        <dbReference type="Rhea" id="RHEA:13065"/>
        <dbReference type="ChEBI" id="CHEBI:15377"/>
        <dbReference type="ChEBI" id="CHEBI:15378"/>
        <dbReference type="ChEBI" id="CHEBI:30616"/>
        <dbReference type="ChEBI" id="CHEBI:43474"/>
        <dbReference type="ChEBI" id="CHEBI:456216"/>
        <dbReference type="EC" id="3.6.4.12"/>
    </reaction>
</comment>
<dbReference type="GO" id="GO:0005524">
    <property type="term" value="F:ATP binding"/>
    <property type="evidence" value="ECO:0007669"/>
    <property type="project" value="UniProtKB-UniRule"/>
</dbReference>
<dbReference type="InterPro" id="IPR046394">
    <property type="entry name" value="Helic_Prim_T7"/>
</dbReference>
<dbReference type="PROSITE" id="PS51199">
    <property type="entry name" value="SF4_HELICASE"/>
    <property type="match status" value="1"/>
</dbReference>
<feature type="binding site" evidence="1">
    <location>
        <position position="157"/>
    </location>
    <ligand>
        <name>Mg(2+)</name>
        <dbReference type="ChEBI" id="CHEBI:18420"/>
        <label>1</label>
        <note>catalytic</note>
    </ligand>
</feature>
<dbReference type="GO" id="GO:0008270">
    <property type="term" value="F:zinc ion binding"/>
    <property type="evidence" value="ECO:0007669"/>
    <property type="project" value="UniProtKB-UniRule"/>
</dbReference>
<dbReference type="EMBL" id="MZ220766">
    <property type="protein sequence ID" value="QXV72988.1"/>
    <property type="molecule type" value="Genomic_DNA"/>
</dbReference>
<dbReference type="InterPro" id="IPR027417">
    <property type="entry name" value="P-loop_NTPase"/>
</dbReference>
<dbReference type="PROSITE" id="PS50880">
    <property type="entry name" value="TOPRIM"/>
    <property type="match status" value="1"/>
</dbReference>
<proteinExistence type="inferred from homology"/>
<feature type="binding site" evidence="1">
    <location>
        <position position="237"/>
    </location>
    <ligand>
        <name>Mg(2+)</name>
        <dbReference type="ChEBI" id="CHEBI:18420"/>
        <label>2</label>
    </ligand>
</feature>
<dbReference type="SMART" id="SM00778">
    <property type="entry name" value="Prim_Zn_Ribbon"/>
    <property type="match status" value="1"/>
</dbReference>
<reference evidence="5 6" key="1">
    <citation type="submission" date="2021-05" db="EMBL/GenBank/DDBJ databases">
        <authorList>
            <person name="Nguyen T.T."/>
            <person name="Tu V.Q."/>
            <person name="Tran X.T."/>
            <person name="To N.H."/>
            <person name="My D.T."/>
            <person name="Dang O.T."/>
            <person name="Nga N.P."/>
        </authorList>
    </citation>
    <scope>NUCLEOTIDE SEQUENCE [LARGE SCALE GENOMIC DNA]</scope>
</reference>
<name>A0AAE7VK81_9CAUD</name>
<keyword evidence="1" id="KW-0862">Zinc</keyword>
<dbReference type="InterPro" id="IPR034154">
    <property type="entry name" value="TOPRIM_DnaG/twinkle"/>
</dbReference>
<keyword evidence="1" id="KW-0863">Zinc-finger</keyword>
<dbReference type="Pfam" id="PF21268">
    <property type="entry name" value="Helic-prim_T7_N"/>
    <property type="match status" value="1"/>
</dbReference>
<dbReference type="InterPro" id="IPR006171">
    <property type="entry name" value="TOPRIM_dom"/>
</dbReference>
<dbReference type="Pfam" id="PF13155">
    <property type="entry name" value="Toprim_2"/>
    <property type="match status" value="1"/>
</dbReference>
<evidence type="ECO:0000256" key="2">
    <source>
        <dbReference type="SAM" id="MobiDB-lite"/>
    </source>
</evidence>
<comment type="caution">
    <text evidence="1">Lacks conserved residue(s) required for the propagation of feature annotation.</text>
</comment>
<comment type="similarity">
    <text evidence="1">Belongs to the Teseptimavirus DNA helicase/primase family.</text>
</comment>
<evidence type="ECO:0000256" key="1">
    <source>
        <dbReference type="HAMAP-Rule" id="MF_04154"/>
    </source>
</evidence>
<keyword evidence="1" id="KW-0547">Nucleotide-binding</keyword>
<keyword evidence="1" id="KW-0639">Primosome</keyword>
<feature type="binding site" evidence="1">
    <location>
        <position position="34"/>
    </location>
    <ligand>
        <name>Zn(2+)</name>
        <dbReference type="ChEBI" id="CHEBI:29105"/>
    </ligand>
</feature>
<dbReference type="GO" id="GO:0016787">
    <property type="term" value="F:hydrolase activity"/>
    <property type="evidence" value="ECO:0007669"/>
    <property type="project" value="UniProtKB-KW"/>
</dbReference>
<feature type="zinc finger region" description="C4-like; zinc ribbon fold" evidence="1">
    <location>
        <begin position="15"/>
        <end position="37"/>
    </location>
</feature>
<accession>A0AAE7VK81</accession>
<feature type="site" description="dTTP/dATP binding" evidence="1">
    <location>
        <position position="522"/>
    </location>
</feature>
<dbReference type="PANTHER" id="PTHR12873">
    <property type="entry name" value="T7-LIKE MITOCHONDRIAL DNA HELICASE"/>
    <property type="match status" value="1"/>
</dbReference>
<evidence type="ECO:0000259" key="4">
    <source>
        <dbReference type="PROSITE" id="PS51199"/>
    </source>
</evidence>
<sequence length="567" mass="62834">MELEQDSIFLYHAPCENCGSSDGNSVYSDGHEYCFVCEHRVPASDERKEKLSSRRRIVGGGKPMSYNVWNFGESNGHYSALTARGISKETCQKAGYWIAKVDGVMYQVADYRDQNGNIVSQKVRDKEKNFKTTGSHKSDALFGKHLWNGGKKIVVTEGEIDMLTVMELQDCKYPVVSLGHGASAAKKTCAANYEYFDQFEQIILMFDMDEAGRKAVEEAAQVLPAGKVRVAVLPCKDANECHLNGHDREIMEQVWNAGPWIPDGVVSALSLRERIREHLSSEESVGLLFSGCSGINDKTLGARGGEVIMVTSGSGMGKSTFVRQQALQWGTVMGKKVGLAMLEESVEESVEDLIGLHNHVRLRQSDSLKREIIENGKFDQWFDELFGNDTFHLYDSFAEAETDRLLAKLAYMRSGLGCDVIILDHISIVVSASGESDERKMIDNLMTKLKGFAKSTGVVLVVICHLKNPDKGKAHEEGRPISITDLRGSGALRQLSDTIIALERNQQGDMPNLVLVRILKCRFTGDTGIAGYMEYNKETGWLEPSSYSGDEGETHSEATDWSNDSDF</sequence>
<feature type="binding site" evidence="1">
    <location>
        <position position="15"/>
    </location>
    <ligand>
        <name>Zn(2+)</name>
        <dbReference type="ChEBI" id="CHEBI:29105"/>
    </ligand>
</feature>
<dbReference type="GO" id="GO:0006269">
    <property type="term" value="P:DNA replication, synthesis of primer"/>
    <property type="evidence" value="ECO:0007669"/>
    <property type="project" value="UniProtKB-KW"/>
</dbReference>
<feature type="domain" description="Toprim" evidence="3">
    <location>
        <begin position="151"/>
        <end position="238"/>
    </location>
</feature>
<dbReference type="Gene3D" id="2.20.25.10">
    <property type="match status" value="1"/>
</dbReference>
<evidence type="ECO:0000313" key="5">
    <source>
        <dbReference type="EMBL" id="QXV72988.1"/>
    </source>
</evidence>
<protein>
    <recommendedName>
        <fullName evidence="1">DNA helicase/primase</fullName>
        <ecNumber evidence="1">2.7.7.-</ecNumber>
        <ecNumber evidence="1">3.6.4.12</ecNumber>
    </recommendedName>
    <alternativeName>
        <fullName evidence="1">Gene product 4</fullName>
        <shortName evidence="1">Gp4</shortName>
    </alternativeName>
</protein>
<feature type="site" description="dTTP/dATP binding" evidence="1">
    <location>
        <position position="465"/>
    </location>
</feature>
<keyword evidence="1" id="KW-0460">Magnesium</keyword>
<dbReference type="SUPFAM" id="SSF57783">
    <property type="entry name" value="Zinc beta-ribbon"/>
    <property type="match status" value="1"/>
</dbReference>
<dbReference type="CDD" id="cd01029">
    <property type="entry name" value="TOPRIM_primases"/>
    <property type="match status" value="1"/>
</dbReference>
<keyword evidence="1" id="KW-0548">Nucleotidyltransferase</keyword>
<dbReference type="CDD" id="cd19483">
    <property type="entry name" value="RecA-like_Gp4D_helicase"/>
    <property type="match status" value="1"/>
</dbReference>
<dbReference type="Gene3D" id="3.40.50.300">
    <property type="entry name" value="P-loop containing nucleotide triphosphate hydrolases"/>
    <property type="match status" value="1"/>
</dbReference>
<dbReference type="GO" id="GO:0039693">
    <property type="term" value="P:viral DNA genome replication"/>
    <property type="evidence" value="ECO:0007669"/>
    <property type="project" value="UniProtKB-UniRule"/>
</dbReference>
<dbReference type="GO" id="GO:0003899">
    <property type="term" value="F:DNA-directed RNA polymerase activity"/>
    <property type="evidence" value="ECO:0007669"/>
    <property type="project" value="UniProtKB-UniRule"/>
</dbReference>
<feature type="site" description="dTTP/dATP binding" evidence="1">
    <location>
        <position position="535"/>
    </location>
</feature>
<dbReference type="GO" id="GO:0003697">
    <property type="term" value="F:single-stranded DNA binding"/>
    <property type="evidence" value="ECO:0007669"/>
    <property type="project" value="InterPro"/>
</dbReference>
<dbReference type="GO" id="GO:0043139">
    <property type="term" value="F:5'-3' DNA helicase activity"/>
    <property type="evidence" value="ECO:0007669"/>
    <property type="project" value="InterPro"/>
</dbReference>
<feature type="binding site" evidence="1">
    <location>
        <position position="18"/>
    </location>
    <ligand>
        <name>Zn(2+)</name>
        <dbReference type="ChEBI" id="CHEBI:29105"/>
    </ligand>
</feature>
<feature type="site" description="dTTP/dATP binding" evidence="1">
    <location>
        <position position="504"/>
    </location>
</feature>
<comment type="function">
    <text evidence="1">ATP-dependent DNA helicase and primase essential for viral DNA replication and recombination. The helicase moves 5' -&gt; 3' on the lagging strand template, unwinding the DNA duplex ahead of the leading strand polymerase at the replication fork and generating ssDNA for both leading and lagging strand synthesis. ATP or dTTP hydrolysis propels each helicase domain to translocate 2 nt per step sequentially along DNA. Mediates strand transfer when a joint molecule is available and participates in recombinational DNA repair through its role in strand exchange. Primase activity synthesizes short RNA primers at the sequence 5'-GTC-3' on the lagging strand that the polymerase elongates using dNTPs and providing the primase is still present.</text>
</comment>
<feature type="binding site" evidence="1">
    <location>
        <position position="37"/>
    </location>
    <ligand>
        <name>Zn(2+)</name>
        <dbReference type="ChEBI" id="CHEBI:29105"/>
    </ligand>
</feature>
<keyword evidence="6" id="KW-1185">Reference proteome</keyword>
<feature type="binding site" evidence="1">
    <location>
        <position position="207"/>
    </location>
    <ligand>
        <name>Mg(2+)</name>
        <dbReference type="ChEBI" id="CHEBI:18420"/>
        <label>1</label>
        <note>catalytic</note>
    </ligand>
</feature>
<dbReference type="InterPro" id="IPR013237">
    <property type="entry name" value="Phage_T7_Gp4_N"/>
</dbReference>
<dbReference type="InterPro" id="IPR027032">
    <property type="entry name" value="Twinkle-like"/>
</dbReference>
<keyword evidence="1" id="KW-0067">ATP-binding</keyword>
<dbReference type="Gene3D" id="2.20.25.180">
    <property type="match status" value="1"/>
</dbReference>
<dbReference type="SUPFAM" id="SSF56731">
    <property type="entry name" value="DNA primase core"/>
    <property type="match status" value="1"/>
</dbReference>
<comment type="subunit">
    <text evidence="1">Homohexamer. Assembles as a hexamer onto linear or circular ssDNA in the presence of ATP or dTTP. Interacts (via C-terminus) with the viral DNA polymerase that is bound to DNA; this interaction is essential to initiate leading-strand DNA synthesis. The priming complex consists of 2 DNA polymerases and 1 helicase-primase hexamer that assemble on the DNA template. Interacts with the single-stranded DNA-binding protein. Part of the replicase complex that includes the DNA polymerase, thioredoxin, the primase/helicase and the single-stranded DNA binding protein.</text>
</comment>
<organism evidence="5 6">
    <name type="scientific">Edwardsiella phage PVN09</name>
    <dbReference type="NCBI Taxonomy" id="2859518"/>
    <lineage>
        <taxon>Viruses</taxon>
        <taxon>Duplodnaviria</taxon>
        <taxon>Heunggongvirae</taxon>
        <taxon>Uroviricota</taxon>
        <taxon>Caudoviricetes</taxon>
        <taxon>Autographivirales</taxon>
        <taxon>Autotranscriptaviridae</taxon>
        <taxon>Studiervirinae</taxon>
        <taxon>Teseptimavirus</taxon>
        <taxon>Teseptimavirus PVN09</taxon>
    </lineage>
</organism>
<dbReference type="PANTHER" id="PTHR12873:SF0">
    <property type="entry name" value="TWINKLE MTDNA HELICASE"/>
    <property type="match status" value="1"/>
</dbReference>
<dbReference type="SMART" id="SM00493">
    <property type="entry name" value="TOPRIM"/>
    <property type="match status" value="1"/>
</dbReference>
<keyword evidence="1" id="KW-0347">Helicase</keyword>
<dbReference type="Pfam" id="PF03796">
    <property type="entry name" value="DnaB_C"/>
    <property type="match status" value="1"/>
</dbReference>
<feature type="binding site" evidence="1">
    <location>
        <begin position="312"/>
        <end position="319"/>
    </location>
    <ligand>
        <name>ATP</name>
        <dbReference type="ChEBI" id="CHEBI:30616"/>
    </ligand>
</feature>
<keyword evidence="1" id="KW-0511">Multifunctional enzyme</keyword>
<feature type="site" description="dTTP/dATP binding" evidence="1">
    <location>
        <position position="361"/>
    </location>
</feature>
<keyword evidence="1" id="KW-0235">DNA replication</keyword>
<gene>
    <name evidence="1" type="primary">4</name>
</gene>
<keyword evidence="1" id="KW-1194">Viral DNA replication</keyword>
<dbReference type="InterPro" id="IPR048774">
    <property type="entry name" value="Helic-prim_T7_N"/>
</dbReference>
<keyword evidence="1" id="KW-0808">Transferase</keyword>
<dbReference type="Proteomes" id="UP000827528">
    <property type="component" value="Segment"/>
</dbReference>
<dbReference type="HAMAP" id="MF_04154">
    <property type="entry name" value="Helic_Prim_T7"/>
    <property type="match status" value="1"/>
</dbReference>
<dbReference type="InterPro" id="IPR007694">
    <property type="entry name" value="DNA_helicase_DnaB-like_C"/>
</dbReference>
<dbReference type="EC" id="2.7.7.-" evidence="1"/>
<feature type="region of interest" description="Disordered" evidence="2">
    <location>
        <begin position="543"/>
        <end position="567"/>
    </location>
</feature>
<keyword evidence="1" id="KW-0479">Metal-binding</keyword>
<dbReference type="Pfam" id="PF08273">
    <property type="entry name" value="Zn_Ribbon_Prim"/>
    <property type="match status" value="1"/>
</dbReference>